<keyword evidence="2" id="KW-1185">Reference proteome</keyword>
<gene>
    <name evidence="1" type="primary">yaaL</name>
    <name evidence="1" type="ORF">GCM10011351_31300</name>
</gene>
<dbReference type="EMBL" id="BMLG01000033">
    <property type="protein sequence ID" value="GGM43090.1"/>
    <property type="molecule type" value="Genomic_DNA"/>
</dbReference>
<protein>
    <recommendedName>
        <fullName evidence="3">DUF2508 family protein</fullName>
    </recommendedName>
</protein>
<name>A0A917TZI1_9BACI</name>
<dbReference type="OrthoDB" id="2166610at2"/>
<proteinExistence type="predicted"/>
<dbReference type="InterPro" id="IPR019644">
    <property type="entry name" value="DUF2508"/>
</dbReference>
<organism evidence="1 2">
    <name type="scientific">Paraliobacillus quinghaiensis</name>
    <dbReference type="NCBI Taxonomy" id="470815"/>
    <lineage>
        <taxon>Bacteria</taxon>
        <taxon>Bacillati</taxon>
        <taxon>Bacillota</taxon>
        <taxon>Bacilli</taxon>
        <taxon>Bacillales</taxon>
        <taxon>Bacillaceae</taxon>
        <taxon>Paraliobacillus</taxon>
    </lineage>
</organism>
<accession>A0A917TZI1</accession>
<dbReference type="Proteomes" id="UP000618460">
    <property type="component" value="Unassembled WGS sequence"/>
</dbReference>
<dbReference type="RefSeq" id="WP_117157290.1">
    <property type="nucleotide sequence ID" value="NZ_BMLG01000033.1"/>
</dbReference>
<dbReference type="Pfam" id="PF10704">
    <property type="entry name" value="DUF2508"/>
    <property type="match status" value="1"/>
</dbReference>
<comment type="caution">
    <text evidence="1">The sequence shown here is derived from an EMBL/GenBank/DDBJ whole genome shotgun (WGS) entry which is preliminary data.</text>
</comment>
<evidence type="ECO:0008006" key="3">
    <source>
        <dbReference type="Google" id="ProtNLM"/>
    </source>
</evidence>
<reference evidence="1" key="2">
    <citation type="submission" date="2020-09" db="EMBL/GenBank/DDBJ databases">
        <authorList>
            <person name="Sun Q."/>
            <person name="Zhou Y."/>
        </authorList>
    </citation>
    <scope>NUCLEOTIDE SEQUENCE</scope>
    <source>
        <strain evidence="1">CGMCC 1.6333</strain>
    </source>
</reference>
<reference evidence="1" key="1">
    <citation type="journal article" date="2014" name="Int. J. Syst. Evol. Microbiol.">
        <title>Complete genome sequence of Corynebacterium casei LMG S-19264T (=DSM 44701T), isolated from a smear-ripened cheese.</title>
        <authorList>
            <consortium name="US DOE Joint Genome Institute (JGI-PGF)"/>
            <person name="Walter F."/>
            <person name="Albersmeier A."/>
            <person name="Kalinowski J."/>
            <person name="Ruckert C."/>
        </authorList>
    </citation>
    <scope>NUCLEOTIDE SEQUENCE</scope>
    <source>
        <strain evidence="1">CGMCC 1.6333</strain>
    </source>
</reference>
<evidence type="ECO:0000313" key="2">
    <source>
        <dbReference type="Proteomes" id="UP000618460"/>
    </source>
</evidence>
<sequence>MAFGKKNKRKQVDERLLQEIYLLKDEWMRLREIIEKSVEPSVTGLYDLKVAEIKYFYLLREARSRGISAKHR</sequence>
<dbReference type="AlphaFoldDB" id="A0A917TZI1"/>
<evidence type="ECO:0000313" key="1">
    <source>
        <dbReference type="EMBL" id="GGM43090.1"/>
    </source>
</evidence>